<feature type="transmembrane region" description="Helical" evidence="2">
    <location>
        <begin position="20"/>
        <end position="40"/>
    </location>
</feature>
<sequence>MCATQGSASTGGCMSRGGGAVAWAIGGAVAVVFAPVVLFMGMAGGGGDDPDLPTEGNGSLNSKQVPAEYVPWVLKSGAQCPEIGPAVIAAQIEAESGWNPKAVSPVGAEGLSQFMPGTWKTWGRDDDHSGSISPYDAGDAIMAQGRYDCALAKQIKPYAKSGNVLDLALAAYNAGPGAVQKYGGMPPYDETTAYVARIKSLIAKYEQATGGGAEIPAGQKMAMPVRGNPPVTSPYGMRMHPTLHVRKLHTGIDFGAPMGTPMRAALKGKVTFAGWSTGYGNRVVISHGTMDGKKVSTTYNHMSAINVHVGQEVNTGEQVGAVGSTGFSTGAHCHFEVQVNGNYVDPAPWLGLKK</sequence>
<dbReference type="CDD" id="cd12797">
    <property type="entry name" value="M23_peptidase"/>
    <property type="match status" value="1"/>
</dbReference>
<organism evidence="5 6">
    <name type="scientific">Streptomyces olivaceiscleroticus</name>
    <dbReference type="NCBI Taxonomy" id="68245"/>
    <lineage>
        <taxon>Bacteria</taxon>
        <taxon>Bacillati</taxon>
        <taxon>Actinomycetota</taxon>
        <taxon>Actinomycetes</taxon>
        <taxon>Kitasatosporales</taxon>
        <taxon>Streptomycetaceae</taxon>
        <taxon>Streptomyces</taxon>
    </lineage>
</organism>
<keyword evidence="2" id="KW-0812">Transmembrane</keyword>
<keyword evidence="2" id="KW-0472">Membrane</keyword>
<evidence type="ECO:0000256" key="2">
    <source>
        <dbReference type="SAM" id="Phobius"/>
    </source>
</evidence>
<dbReference type="InterPro" id="IPR016047">
    <property type="entry name" value="M23ase_b-sheet_dom"/>
</dbReference>
<dbReference type="CDD" id="cd13399">
    <property type="entry name" value="Slt35-like"/>
    <property type="match status" value="1"/>
</dbReference>
<dbReference type="InterPro" id="IPR023346">
    <property type="entry name" value="Lysozyme-like_dom_sf"/>
</dbReference>
<evidence type="ECO:0000313" key="6">
    <source>
        <dbReference type="Proteomes" id="UP001500909"/>
    </source>
</evidence>
<accession>A0ABN1B1U8</accession>
<evidence type="ECO:0000313" key="5">
    <source>
        <dbReference type="EMBL" id="GAA0488575.1"/>
    </source>
</evidence>
<dbReference type="InterPro" id="IPR011055">
    <property type="entry name" value="Dup_hybrid_motif"/>
</dbReference>
<dbReference type="Gene3D" id="2.70.70.10">
    <property type="entry name" value="Glucose Permease (Domain IIA)"/>
    <property type="match status" value="1"/>
</dbReference>
<dbReference type="Pfam" id="PF01551">
    <property type="entry name" value="Peptidase_M23"/>
    <property type="match status" value="1"/>
</dbReference>
<dbReference type="SUPFAM" id="SSF53955">
    <property type="entry name" value="Lysozyme-like"/>
    <property type="match status" value="1"/>
</dbReference>
<dbReference type="PANTHER" id="PTHR21666:SF289">
    <property type="entry name" value="L-ALA--D-GLU ENDOPEPTIDASE"/>
    <property type="match status" value="1"/>
</dbReference>
<keyword evidence="2" id="KW-1133">Transmembrane helix</keyword>
<keyword evidence="6" id="KW-1185">Reference proteome</keyword>
<gene>
    <name evidence="5" type="ORF">GCM10010361_62090</name>
</gene>
<name>A0ABN1B1U8_9ACTN</name>
<reference evidence="5 6" key="1">
    <citation type="journal article" date="2019" name="Int. J. Syst. Evol. Microbiol.">
        <title>The Global Catalogue of Microorganisms (GCM) 10K type strain sequencing project: providing services to taxonomists for standard genome sequencing and annotation.</title>
        <authorList>
            <consortium name="The Broad Institute Genomics Platform"/>
            <consortium name="The Broad Institute Genome Sequencing Center for Infectious Disease"/>
            <person name="Wu L."/>
            <person name="Ma J."/>
        </authorList>
    </citation>
    <scope>NUCLEOTIDE SEQUENCE [LARGE SCALE GENOMIC DNA]</scope>
    <source>
        <strain evidence="5 6">JCM 4805</strain>
    </source>
</reference>
<proteinExistence type="predicted"/>
<dbReference type="InterPro" id="IPR050570">
    <property type="entry name" value="Cell_wall_metabolism_enzyme"/>
</dbReference>
<dbReference type="InterPro" id="IPR008258">
    <property type="entry name" value="Transglycosylase_SLT_dom_1"/>
</dbReference>
<evidence type="ECO:0000259" key="4">
    <source>
        <dbReference type="Pfam" id="PF01551"/>
    </source>
</evidence>
<evidence type="ECO:0000259" key="3">
    <source>
        <dbReference type="Pfam" id="PF01464"/>
    </source>
</evidence>
<dbReference type="Pfam" id="PF01464">
    <property type="entry name" value="SLT"/>
    <property type="match status" value="1"/>
</dbReference>
<feature type="domain" description="M23ase beta-sheet core" evidence="4">
    <location>
        <begin position="248"/>
        <end position="346"/>
    </location>
</feature>
<dbReference type="SUPFAM" id="SSF51261">
    <property type="entry name" value="Duplicated hybrid motif"/>
    <property type="match status" value="1"/>
</dbReference>
<dbReference type="PANTHER" id="PTHR21666">
    <property type="entry name" value="PEPTIDASE-RELATED"/>
    <property type="match status" value="1"/>
</dbReference>
<feature type="domain" description="Transglycosylase SLT" evidence="3">
    <location>
        <begin position="78"/>
        <end position="183"/>
    </location>
</feature>
<dbReference type="Gene3D" id="1.10.530.10">
    <property type="match status" value="1"/>
</dbReference>
<dbReference type="Proteomes" id="UP001500909">
    <property type="component" value="Unassembled WGS sequence"/>
</dbReference>
<comment type="caution">
    <text evidence="5">The sequence shown here is derived from an EMBL/GenBank/DDBJ whole genome shotgun (WGS) entry which is preliminary data.</text>
</comment>
<keyword evidence="1" id="KW-0732">Signal</keyword>
<dbReference type="EMBL" id="BAAABY010000045">
    <property type="protein sequence ID" value="GAA0488575.1"/>
    <property type="molecule type" value="Genomic_DNA"/>
</dbReference>
<protein>
    <submittedName>
        <fullName evidence="5">M23 family metallopeptidase</fullName>
    </submittedName>
</protein>
<evidence type="ECO:0000256" key="1">
    <source>
        <dbReference type="ARBA" id="ARBA00022729"/>
    </source>
</evidence>